<dbReference type="PROSITE" id="PS50088">
    <property type="entry name" value="ANK_REPEAT"/>
    <property type="match status" value="1"/>
</dbReference>
<keyword evidence="3 4" id="KW-0040">ANK repeat</keyword>
<evidence type="ECO:0000256" key="2">
    <source>
        <dbReference type="ARBA" id="ARBA00022737"/>
    </source>
</evidence>
<sequence length="292" mass="33699">MPWDARHVDEYNNRDYQSQKQCKNSSFAFYQAIRDLLPVWILEDMRTMEVFHWEEGKVSTYSPSEALLYALVHDHQPYAQYLLGKFSKTALAMPSKNFSCCQSSAPHLTMAVRYNRVHILKIILKALKELNAGDRTRYINRRGCVHVESGKTPLHFACESVRPECLALLLGYGASPYVTDCTGNTPLDLLLQEIQQSGVDMRSKRFCLDSLLLFMPELKFKMKKQLAENEALWRNLLEEKTFRWLSGLSPPSLFTRAMQVVVQTVSPEQFPEGLEELQMPPFLKPLDFKPKN</sequence>
<dbReference type="Bgee" id="ENSLACG00000007282">
    <property type="expression patterns" value="Expressed in chordate pharynx and 6 other cell types or tissues"/>
</dbReference>
<dbReference type="HOGENOM" id="CLU_066027_0_0_1"/>
<dbReference type="Proteomes" id="UP000008672">
    <property type="component" value="Unassembled WGS sequence"/>
</dbReference>
<dbReference type="Ensembl" id="ENSLACT00000008294.1">
    <property type="protein sequence ID" value="ENSLACP00000008228.1"/>
    <property type="gene ID" value="ENSLACG00000007282.1"/>
</dbReference>
<reference evidence="5" key="3">
    <citation type="submission" date="2025-09" db="UniProtKB">
        <authorList>
            <consortium name="Ensembl"/>
        </authorList>
    </citation>
    <scope>IDENTIFICATION</scope>
</reference>
<dbReference type="GeneTree" id="ENSGT00390000018116"/>
<name>H3AF07_LATCH</name>
<dbReference type="GO" id="GO:0016567">
    <property type="term" value="P:protein ubiquitination"/>
    <property type="evidence" value="ECO:0007669"/>
    <property type="project" value="TreeGrafter"/>
</dbReference>
<evidence type="ECO:0000313" key="5">
    <source>
        <dbReference type="Ensembl" id="ENSLACP00000008228.1"/>
    </source>
</evidence>
<dbReference type="PROSITE" id="PS50297">
    <property type="entry name" value="ANK_REP_REGION"/>
    <property type="match status" value="1"/>
</dbReference>
<dbReference type="Pfam" id="PF13857">
    <property type="entry name" value="Ank_5"/>
    <property type="match status" value="1"/>
</dbReference>
<dbReference type="EMBL" id="AFYH01218315">
    <property type="status" value="NOT_ANNOTATED_CDS"/>
    <property type="molecule type" value="Genomic_DNA"/>
</dbReference>
<comment type="similarity">
    <text evidence="1">Belongs to the ankyrin SOCS box (ASB) family.</text>
</comment>
<dbReference type="InterPro" id="IPR036770">
    <property type="entry name" value="Ankyrin_rpt-contain_sf"/>
</dbReference>
<dbReference type="InterPro" id="IPR051573">
    <property type="entry name" value="Ankyrin-SOCS_box_domain"/>
</dbReference>
<reference evidence="5" key="2">
    <citation type="submission" date="2025-08" db="UniProtKB">
        <authorList>
            <consortium name="Ensembl"/>
        </authorList>
    </citation>
    <scope>IDENTIFICATION</scope>
</reference>
<dbReference type="RefSeq" id="XP_006010489.1">
    <property type="nucleotide sequence ID" value="XM_006010427.3"/>
</dbReference>
<organism evidence="5 6">
    <name type="scientific">Latimeria chalumnae</name>
    <name type="common">Coelacanth</name>
    <dbReference type="NCBI Taxonomy" id="7897"/>
    <lineage>
        <taxon>Eukaryota</taxon>
        <taxon>Metazoa</taxon>
        <taxon>Chordata</taxon>
        <taxon>Craniata</taxon>
        <taxon>Vertebrata</taxon>
        <taxon>Euteleostomi</taxon>
        <taxon>Coelacanthiformes</taxon>
        <taxon>Coelacanthidae</taxon>
        <taxon>Latimeria</taxon>
    </lineage>
</organism>
<evidence type="ECO:0000256" key="1">
    <source>
        <dbReference type="ARBA" id="ARBA00005949"/>
    </source>
</evidence>
<feature type="repeat" description="ANK" evidence="4">
    <location>
        <begin position="149"/>
        <end position="181"/>
    </location>
</feature>
<dbReference type="FunCoup" id="H3AF07">
    <property type="interactions" value="82"/>
</dbReference>
<evidence type="ECO:0000313" key="6">
    <source>
        <dbReference type="Proteomes" id="UP000008672"/>
    </source>
</evidence>
<dbReference type="SMART" id="SM00248">
    <property type="entry name" value="ANK"/>
    <property type="match status" value="2"/>
</dbReference>
<accession>H3AF07</accession>
<dbReference type="Gene3D" id="1.25.40.20">
    <property type="entry name" value="Ankyrin repeat-containing domain"/>
    <property type="match status" value="1"/>
</dbReference>
<dbReference type="InParanoid" id="H3AF07"/>
<dbReference type="KEGG" id="lcm:102361048"/>
<evidence type="ECO:0000256" key="4">
    <source>
        <dbReference type="PROSITE-ProRule" id="PRU00023"/>
    </source>
</evidence>
<dbReference type="GeneID" id="102361048"/>
<keyword evidence="2" id="KW-0677">Repeat</keyword>
<dbReference type="STRING" id="7897.ENSLACP00000008228"/>
<dbReference type="eggNOG" id="KOG0504">
    <property type="taxonomic scope" value="Eukaryota"/>
</dbReference>
<evidence type="ECO:0000256" key="3">
    <source>
        <dbReference type="ARBA" id="ARBA00023043"/>
    </source>
</evidence>
<dbReference type="InterPro" id="IPR002110">
    <property type="entry name" value="Ankyrin_rpt"/>
</dbReference>
<protein>
    <submittedName>
        <fullName evidence="5">Ankyrin repeat domain 9</fullName>
    </submittedName>
</protein>
<dbReference type="OrthoDB" id="45365at2759"/>
<keyword evidence="6" id="KW-1185">Reference proteome</keyword>
<proteinExistence type="inferred from homology"/>
<dbReference type="GO" id="GO:0045732">
    <property type="term" value="P:positive regulation of protein catabolic process"/>
    <property type="evidence" value="ECO:0007669"/>
    <property type="project" value="TreeGrafter"/>
</dbReference>
<dbReference type="PANTHER" id="PTHR24136">
    <property type="entry name" value="SOWAH (DROSOPHILA) HOMOLOG"/>
    <property type="match status" value="1"/>
</dbReference>
<dbReference type="PANTHER" id="PTHR24136:SF15">
    <property type="entry name" value="ANK_REP_REGION DOMAIN-CONTAINING PROTEIN"/>
    <property type="match status" value="1"/>
</dbReference>
<dbReference type="AlphaFoldDB" id="H3AF07"/>
<reference evidence="6" key="1">
    <citation type="submission" date="2011-08" db="EMBL/GenBank/DDBJ databases">
        <title>The draft genome of Latimeria chalumnae.</title>
        <authorList>
            <person name="Di Palma F."/>
            <person name="Alfoldi J."/>
            <person name="Johnson J."/>
            <person name="Berlin A."/>
            <person name="Gnerre S."/>
            <person name="Jaffe D."/>
            <person name="MacCallum I."/>
            <person name="Young S."/>
            <person name="Walker B.J."/>
            <person name="Lander E."/>
            <person name="Lindblad-Toh K."/>
        </authorList>
    </citation>
    <scope>NUCLEOTIDE SEQUENCE [LARGE SCALE GENOMIC DNA]</scope>
    <source>
        <strain evidence="6">Wild caught</strain>
    </source>
</reference>
<dbReference type="SUPFAM" id="SSF48403">
    <property type="entry name" value="Ankyrin repeat"/>
    <property type="match status" value="1"/>
</dbReference>
<dbReference type="CTD" id="122416"/>
<gene>
    <name evidence="5" type="primary">ANKRD9</name>
</gene>
<dbReference type="OMA" id="ATEAFHW"/>